<dbReference type="NCBIfam" id="NF033543">
    <property type="entry name" value="transpos_IS256"/>
    <property type="match status" value="1"/>
</dbReference>
<evidence type="ECO:0000256" key="4">
    <source>
        <dbReference type="ARBA" id="ARBA00023125"/>
    </source>
</evidence>
<dbReference type="GO" id="GO:0003677">
    <property type="term" value="F:DNA binding"/>
    <property type="evidence" value="ECO:0007669"/>
    <property type="project" value="UniProtKB-UniRule"/>
</dbReference>
<dbReference type="EMBL" id="CP025197">
    <property type="protein sequence ID" value="AUG56589.1"/>
    <property type="molecule type" value="Genomic_DNA"/>
</dbReference>
<keyword evidence="5 6" id="KW-0233">DNA recombination</keyword>
<dbReference type="Pfam" id="PF00872">
    <property type="entry name" value="Transposase_mut"/>
    <property type="match status" value="1"/>
</dbReference>
<evidence type="ECO:0000313" key="8">
    <source>
        <dbReference type="Proteomes" id="UP000233534"/>
    </source>
</evidence>
<evidence type="ECO:0000256" key="1">
    <source>
        <dbReference type="ARBA" id="ARBA00002190"/>
    </source>
</evidence>
<gene>
    <name evidence="7" type="ORF">HVS_03205</name>
</gene>
<evidence type="ECO:0000313" key="7">
    <source>
        <dbReference type="EMBL" id="AUG56589.1"/>
    </source>
</evidence>
<dbReference type="PANTHER" id="PTHR33217">
    <property type="entry name" value="TRANSPOSASE FOR INSERTION SEQUENCE ELEMENT IS1081"/>
    <property type="match status" value="1"/>
</dbReference>
<comment type="similarity">
    <text evidence="2 6">Belongs to the transposase mutator family.</text>
</comment>
<evidence type="ECO:0000256" key="5">
    <source>
        <dbReference type="ARBA" id="ARBA00023172"/>
    </source>
</evidence>
<evidence type="ECO:0000256" key="2">
    <source>
        <dbReference type="ARBA" id="ARBA00010961"/>
    </source>
</evidence>
<evidence type="ECO:0000256" key="6">
    <source>
        <dbReference type="RuleBase" id="RU365089"/>
    </source>
</evidence>
<dbReference type="PANTHER" id="PTHR33217:SF8">
    <property type="entry name" value="MUTATOR FAMILY TRANSPOSASE"/>
    <property type="match status" value="1"/>
</dbReference>
<dbReference type="Proteomes" id="UP000233534">
    <property type="component" value="Chromosome"/>
</dbReference>
<dbReference type="KEGG" id="hsc:HVS_03205"/>
<dbReference type="GO" id="GO:0004803">
    <property type="term" value="F:transposase activity"/>
    <property type="evidence" value="ECO:0007669"/>
    <property type="project" value="UniProtKB-UniRule"/>
</dbReference>
<comment type="function">
    <text evidence="1 6">Required for the transposition of the insertion element.</text>
</comment>
<proteinExistence type="inferred from homology"/>
<protein>
    <recommendedName>
        <fullName evidence="6">Mutator family transposase</fullName>
    </recommendedName>
</protein>
<organism evidence="7 8">
    <name type="scientific">Acetivibrio saccincola</name>
    <dbReference type="NCBI Taxonomy" id="1677857"/>
    <lineage>
        <taxon>Bacteria</taxon>
        <taxon>Bacillati</taxon>
        <taxon>Bacillota</taxon>
        <taxon>Clostridia</taxon>
        <taxon>Eubacteriales</taxon>
        <taxon>Oscillospiraceae</taxon>
        <taxon>Acetivibrio</taxon>
    </lineage>
</organism>
<dbReference type="InterPro" id="IPR001207">
    <property type="entry name" value="Transposase_mutator"/>
</dbReference>
<dbReference type="GO" id="GO:0006313">
    <property type="term" value="P:DNA transposition"/>
    <property type="evidence" value="ECO:0007669"/>
    <property type="project" value="UniProtKB-UniRule"/>
</dbReference>
<keyword evidence="8" id="KW-1185">Reference proteome</keyword>
<reference evidence="7 8" key="1">
    <citation type="submission" date="2017-12" db="EMBL/GenBank/DDBJ databases">
        <title>Complete genome sequence of Herbivorax saccincola GGR1, a novel Cellulosome-producing hydrolytic bacterium in a thermophilic biogas plant, established by Illumina and Nanopore MinION sequencing.</title>
        <authorList>
            <person name="Pechtl A."/>
            <person name="Ruckert C."/>
            <person name="Koeck D.E."/>
            <person name="Maus I."/>
            <person name="Winkler A."/>
            <person name="Kalinowski J."/>
            <person name="Puhler A."/>
            <person name="Schwarz W.W."/>
            <person name="Zverlov V.V."/>
            <person name="Schluter A."/>
            <person name="Liebl W."/>
        </authorList>
    </citation>
    <scope>NUCLEOTIDE SEQUENCE [LARGE SCALE GENOMIC DNA]</scope>
    <source>
        <strain evidence="8">SR1</strain>
    </source>
</reference>
<keyword evidence="6" id="KW-0814">Transposable element</keyword>
<evidence type="ECO:0000256" key="3">
    <source>
        <dbReference type="ARBA" id="ARBA00022578"/>
    </source>
</evidence>
<sequence length="249" mass="28827">MSTLSKEQIKAIVKGNNFQSVTDVTNYLKDIFKDIIQELMEAELEEKLGYAKEERSAKNTDNCRNGYSTKTLKSEFGEVEIQIPRDRKGEFEPKIIPKYQRNVSGIEEKIISLYARGMSTRDIGEQLKDLYGVEISAEMVSRITDRIIPEIKEWQQRPLEPIYTFCFMDAIHYKVRDEGRICNRAAYVVIGVNVEGYKDILGIWIGENESSKFWLGVGSIERTQTQSNCPDGTFYRQKCYSYYLSIVSW</sequence>
<keyword evidence="3 6" id="KW-0815">Transposition</keyword>
<accession>A0A2K9DZN2</accession>
<name>A0A2K9DZN2_9FIRM</name>
<keyword evidence="4 6" id="KW-0238">DNA-binding</keyword>
<dbReference type="AlphaFoldDB" id="A0A2K9DZN2"/>